<dbReference type="GO" id="GO:0006893">
    <property type="term" value="P:Golgi to plasma membrane transport"/>
    <property type="evidence" value="ECO:0007669"/>
    <property type="project" value="UniProtKB-UniRule"/>
</dbReference>
<organism evidence="11 12">
    <name type="scientific">Fasciola gigantica</name>
    <name type="common">Giant liver fluke</name>
    <dbReference type="NCBI Taxonomy" id="46835"/>
    <lineage>
        <taxon>Eukaryota</taxon>
        <taxon>Metazoa</taxon>
        <taxon>Spiralia</taxon>
        <taxon>Lophotrochozoa</taxon>
        <taxon>Platyhelminthes</taxon>
        <taxon>Trematoda</taxon>
        <taxon>Digenea</taxon>
        <taxon>Plagiorchiida</taxon>
        <taxon>Echinostomata</taxon>
        <taxon>Echinostomatoidea</taxon>
        <taxon>Fasciolidae</taxon>
        <taxon>Fasciola</taxon>
    </lineage>
</organism>
<dbReference type="GO" id="GO:0000145">
    <property type="term" value="C:exocyst"/>
    <property type="evidence" value="ECO:0007669"/>
    <property type="project" value="UniProtKB-UniRule"/>
</dbReference>
<dbReference type="SUPFAM" id="SSF81296">
    <property type="entry name" value="E set domains"/>
    <property type="match status" value="1"/>
</dbReference>
<dbReference type="STRING" id="46835.A0A504YDH6"/>
<evidence type="ECO:0000256" key="8">
    <source>
        <dbReference type="SAM" id="MobiDB-lite"/>
    </source>
</evidence>
<dbReference type="Pfam" id="PF15469">
    <property type="entry name" value="Sec5"/>
    <property type="match status" value="1"/>
</dbReference>
<dbReference type="EMBL" id="SUNJ01015407">
    <property type="protein sequence ID" value="TPP55747.1"/>
    <property type="molecule type" value="Genomic_DNA"/>
</dbReference>
<feature type="region of interest" description="Disordered" evidence="8">
    <location>
        <begin position="442"/>
        <end position="462"/>
    </location>
</feature>
<dbReference type="InterPro" id="IPR013783">
    <property type="entry name" value="Ig-like_fold"/>
</dbReference>
<dbReference type="Proteomes" id="UP000316759">
    <property type="component" value="Unassembled WGS sequence"/>
</dbReference>
<feature type="region of interest" description="Disordered" evidence="8">
    <location>
        <begin position="133"/>
        <end position="169"/>
    </location>
</feature>
<keyword evidence="6 7" id="KW-0653">Protein transport</keyword>
<dbReference type="InterPro" id="IPR002909">
    <property type="entry name" value="IPT_dom"/>
</dbReference>
<feature type="domain" description="IPT/TIG" evidence="9">
    <location>
        <begin position="23"/>
        <end position="103"/>
    </location>
</feature>
<feature type="compositionally biased region" description="Low complexity" evidence="8">
    <location>
        <begin position="445"/>
        <end position="457"/>
    </location>
</feature>
<evidence type="ECO:0000256" key="5">
    <source>
        <dbReference type="ARBA" id="ARBA00022483"/>
    </source>
</evidence>
<dbReference type="OrthoDB" id="26242at2759"/>
<evidence type="ECO:0000256" key="7">
    <source>
        <dbReference type="RuleBase" id="RU365069"/>
    </source>
</evidence>
<dbReference type="PANTHER" id="PTHR13043:SF1">
    <property type="entry name" value="EXOCYST COMPLEX COMPONENT 2"/>
    <property type="match status" value="1"/>
</dbReference>
<evidence type="ECO:0000259" key="9">
    <source>
        <dbReference type="Pfam" id="PF01833"/>
    </source>
</evidence>
<evidence type="ECO:0000256" key="4">
    <source>
        <dbReference type="ARBA" id="ARBA00022448"/>
    </source>
</evidence>
<evidence type="ECO:0000256" key="1">
    <source>
        <dbReference type="ARBA" id="ARBA00002660"/>
    </source>
</evidence>
<protein>
    <recommendedName>
        <fullName evidence="3 7">Exocyst complex component 2</fullName>
    </recommendedName>
</protein>
<evidence type="ECO:0000256" key="3">
    <source>
        <dbReference type="ARBA" id="ARBA00017526"/>
    </source>
</evidence>
<sequence length="1012" mass="112914">MISLLFIPGQHSWKMPKVEGPPPLVTGISPIEGHPGTKLTIRGENLGVTASDLTHVFINQIDVGPTAQWFSSKKITAITPLGEGEMEVVVVTNSGKFGSATVSYRQTARRNVGPQTSVSHWPEDERRHCPAIYEHGSEGSTGGSGGGGGGSGSATDTKSGAELDPSTGLPMSELTRISVSLSDSALRSIYPVAGSVQLTDKEFDPVMFLLKFYRSSTFNDLTVTFNNFRKSIRVEGLGEPVNVIRTNLLLIFRCLDGMDRMRSRMLDEKKSAGGNSYCPPLESSLSDCRNRGHSLFEGILKRRDRAESTRNAIAVMQRYQFLFNLPHAIRSNISKGDYNLVLNDYLRAKSLFANSDVEILRRVYADVENVIENFRHMLRNQLTAMPIECDEAKRKISYLNQLEVSYDPTWLCLLRFKEWLADRLHLYQRLYRQAVGSEIPGPTVSTSASSQNNSATSDGSVLNPDEKIALELGEMMMVADAPPMLCFVRSVCRLLINHVVQFWRLGSAYTSMTSSLGGDESAWRKSSPVVSANTSDSGLPMTPADKKMAWLNLNLELVHFLSNSLHEEVLESVGTGGASDAAATSWLPECIREFRNCLNTLPLFDLPVEICDVFSRLAHDLRRHAVRGIFRHAQIAIEALQLKETWDVDVNDTEGGTTRTPMAYEEIMPVSYTHLDVYKSFFGCYAYQLFDSAELQERFPDWCGDAMVAFISTLRRLADQIESTIPSWSLEEDADTTRSSWIGGDMSTVRQSTQSHIMSQARGLILVLNNAQWAGSRANLRLLTVYRNFKYASPEHLQTRLADAWIKGSQELGSRYVRLRTSWIITPIKSQMMEFVSTCSTNPCTHVTGAHSSIRSVIGNLAHIYSELVLLLGRDNLMRSRQAGPEKMREIGIVSILAQICVAVVERVRQSLGSIQFKSLPRPVQMQLLLDVRTFRAIVPKSLLLTETQRVLTQLVGGSTNSGELDSAKEILEPQEQRYLDRLVEKERSRMRLLVEGFRTLETKPNVVLVRS</sequence>
<dbReference type="GO" id="GO:0015031">
    <property type="term" value="P:protein transport"/>
    <property type="evidence" value="ECO:0007669"/>
    <property type="project" value="UniProtKB-KW"/>
</dbReference>
<keyword evidence="5 7" id="KW-0268">Exocytosis</keyword>
<comment type="caution">
    <text evidence="11">The sequence shown here is derived from an EMBL/GenBank/DDBJ whole genome shotgun (WGS) entry which is preliminary data.</text>
</comment>
<feature type="domain" description="Exocyst complex component EXOC2/Sec5 N-terminal" evidence="10">
    <location>
        <begin position="195"/>
        <end position="996"/>
    </location>
</feature>
<dbReference type="InterPro" id="IPR029175">
    <property type="entry name" value="EXOC2/Sec5"/>
</dbReference>
<dbReference type="Gene3D" id="2.60.40.10">
    <property type="entry name" value="Immunoglobulins"/>
    <property type="match status" value="1"/>
</dbReference>
<dbReference type="AlphaFoldDB" id="A0A504YDH6"/>
<comment type="similarity">
    <text evidence="2 7">Belongs to the SEC5 family.</text>
</comment>
<evidence type="ECO:0000313" key="12">
    <source>
        <dbReference type="Proteomes" id="UP000316759"/>
    </source>
</evidence>
<reference evidence="11 12" key="1">
    <citation type="submission" date="2019-04" db="EMBL/GenBank/DDBJ databases">
        <title>Annotation for the trematode Fasciola gigantica.</title>
        <authorList>
            <person name="Choi Y.-J."/>
        </authorList>
    </citation>
    <scope>NUCLEOTIDE SEQUENCE [LARGE SCALE GENOMIC DNA]</scope>
    <source>
        <strain evidence="11">Uganda_cow_1</strain>
    </source>
</reference>
<keyword evidence="12" id="KW-1185">Reference proteome</keyword>
<dbReference type="PANTHER" id="PTHR13043">
    <property type="entry name" value="EXOCYST COMPLEX COMPONENT SEC5"/>
    <property type="match status" value="1"/>
</dbReference>
<evidence type="ECO:0000259" key="10">
    <source>
        <dbReference type="Pfam" id="PF15469"/>
    </source>
</evidence>
<dbReference type="CDD" id="cd00102">
    <property type="entry name" value="IPT"/>
    <property type="match status" value="1"/>
</dbReference>
<dbReference type="InterPro" id="IPR039481">
    <property type="entry name" value="EXOC2/Sec5_N_dom"/>
</dbReference>
<dbReference type="GO" id="GO:0006887">
    <property type="term" value="P:exocytosis"/>
    <property type="evidence" value="ECO:0007669"/>
    <property type="project" value="UniProtKB-KW"/>
</dbReference>
<keyword evidence="4 7" id="KW-0813">Transport</keyword>
<name>A0A504YDH6_FASGI</name>
<comment type="subunit">
    <text evidence="7">Component of the exocyst complex.</text>
</comment>
<accession>A0A504YDH6</accession>
<gene>
    <name evidence="11" type="ORF">FGIG_04668</name>
</gene>
<comment type="function">
    <text evidence="1 7">Component of the exocyst complex involved in the docking of exocytic vesicles with fusion sites on the plasma membrane.</text>
</comment>
<proteinExistence type="inferred from homology"/>
<evidence type="ECO:0000256" key="6">
    <source>
        <dbReference type="ARBA" id="ARBA00022927"/>
    </source>
</evidence>
<feature type="compositionally biased region" description="Gly residues" evidence="8">
    <location>
        <begin position="139"/>
        <end position="152"/>
    </location>
</feature>
<evidence type="ECO:0000313" key="11">
    <source>
        <dbReference type="EMBL" id="TPP55747.1"/>
    </source>
</evidence>
<dbReference type="InterPro" id="IPR014756">
    <property type="entry name" value="Ig_E-set"/>
</dbReference>
<evidence type="ECO:0000256" key="2">
    <source>
        <dbReference type="ARBA" id="ARBA00010578"/>
    </source>
</evidence>
<dbReference type="Pfam" id="PF01833">
    <property type="entry name" value="TIG"/>
    <property type="match status" value="1"/>
</dbReference>